<keyword evidence="2" id="KW-1185">Reference proteome</keyword>
<dbReference type="Pfam" id="PF13560">
    <property type="entry name" value="HTH_31"/>
    <property type="match status" value="1"/>
</dbReference>
<dbReference type="InterPro" id="IPR010982">
    <property type="entry name" value="Lambda_DNA-bd_dom_sf"/>
</dbReference>
<dbReference type="GO" id="GO:0003677">
    <property type="term" value="F:DNA binding"/>
    <property type="evidence" value="ECO:0007669"/>
    <property type="project" value="InterPro"/>
</dbReference>
<dbReference type="SUPFAM" id="SSF47413">
    <property type="entry name" value="lambda repressor-like DNA-binding domains"/>
    <property type="match status" value="1"/>
</dbReference>
<name>A0A4Z0BXY1_9BURK</name>
<protein>
    <submittedName>
        <fullName evidence="1">XRE family transcriptional regulator</fullName>
    </submittedName>
</protein>
<reference evidence="1 2" key="1">
    <citation type="submission" date="2019-03" db="EMBL/GenBank/DDBJ databases">
        <title>Ramlibacter rhizophilus CCTCC AB2015357, whole genome shotgun sequence.</title>
        <authorList>
            <person name="Zhang X."/>
            <person name="Feng G."/>
            <person name="Zhu H."/>
        </authorList>
    </citation>
    <scope>NUCLEOTIDE SEQUENCE [LARGE SCALE GENOMIC DNA]</scope>
    <source>
        <strain evidence="1 2">CCTCC AB2015357</strain>
    </source>
</reference>
<accession>A0A4Z0BXY1</accession>
<proteinExistence type="predicted"/>
<dbReference type="Gene3D" id="1.10.260.40">
    <property type="entry name" value="lambda repressor-like DNA-binding domains"/>
    <property type="match status" value="1"/>
</dbReference>
<organism evidence="1 2">
    <name type="scientific">Ramlibacter rhizophilus</name>
    <dbReference type="NCBI Taxonomy" id="1781167"/>
    <lineage>
        <taxon>Bacteria</taxon>
        <taxon>Pseudomonadati</taxon>
        <taxon>Pseudomonadota</taxon>
        <taxon>Betaproteobacteria</taxon>
        <taxon>Burkholderiales</taxon>
        <taxon>Comamonadaceae</taxon>
        <taxon>Ramlibacter</taxon>
    </lineage>
</organism>
<evidence type="ECO:0000313" key="1">
    <source>
        <dbReference type="EMBL" id="TFZ03374.1"/>
    </source>
</evidence>
<comment type="caution">
    <text evidence="1">The sequence shown here is derived from an EMBL/GenBank/DDBJ whole genome shotgun (WGS) entry which is preliminary data.</text>
</comment>
<gene>
    <name evidence="1" type="ORF">EZ242_05685</name>
</gene>
<evidence type="ECO:0000313" key="2">
    <source>
        <dbReference type="Proteomes" id="UP000297564"/>
    </source>
</evidence>
<dbReference type="Proteomes" id="UP000297564">
    <property type="component" value="Unassembled WGS sequence"/>
</dbReference>
<dbReference type="InterPro" id="IPR001387">
    <property type="entry name" value="Cro/C1-type_HTH"/>
</dbReference>
<dbReference type="EMBL" id="SMLL01000002">
    <property type="protein sequence ID" value="TFZ03374.1"/>
    <property type="molecule type" value="Genomic_DNA"/>
</dbReference>
<dbReference type="AlphaFoldDB" id="A0A4Z0BXY1"/>
<sequence>MGLSAEQMPRLVGCSALSIYKWESGKVRPRQAQLDAIARVRKLSKTEASEALRQVRTIA</sequence>
<dbReference type="OrthoDB" id="5957380at2"/>
<dbReference type="CDD" id="cd00093">
    <property type="entry name" value="HTH_XRE"/>
    <property type="match status" value="1"/>
</dbReference>